<sequence>MKLVAALRSRFFDWALRGNSPETAPIVLGQRRVFVLPTRFGLAYAGMLLVMLIGAINYQLSLGYALVFLAAGLGVVTIFHSFRNLAQISISPGRAEPVFAGEPASFQLLLTNPSARARLAIRLRLPGRGPVECDLPGQATKEVRLAMPTIRRGWLDLPRVRLSTRYPLGLIRAWGYAAPAQRLLVYPAPATEAAAVPAFPGETNGQLSAFAGSEDFAGLRSHQAADPPRHVAWKAVARRESGPLLTKLFDGAVAQTLWLDWDALPSGLDVEARLSLLTRWVCDADAAGAYWGLRLPGAALAPARGGEHYRACLRALALYD</sequence>
<keyword evidence="1" id="KW-0812">Transmembrane</keyword>
<comment type="caution">
    <text evidence="2">The sequence shown here is derived from an EMBL/GenBank/DDBJ whole genome shotgun (WGS) entry which is preliminary data.</text>
</comment>
<proteinExistence type="predicted"/>
<name>A0A1J5RR04_9ZZZZ</name>
<accession>A0A1J5RR04</accession>
<evidence type="ECO:0000313" key="2">
    <source>
        <dbReference type="EMBL" id="OIQ90493.1"/>
    </source>
</evidence>
<dbReference type="PANTHER" id="PTHR34351:SF1">
    <property type="entry name" value="SLR1927 PROTEIN"/>
    <property type="match status" value="1"/>
</dbReference>
<feature type="transmembrane region" description="Helical" evidence="1">
    <location>
        <begin position="64"/>
        <end position="82"/>
    </location>
</feature>
<evidence type="ECO:0000256" key="1">
    <source>
        <dbReference type="SAM" id="Phobius"/>
    </source>
</evidence>
<keyword evidence="1" id="KW-0472">Membrane</keyword>
<feature type="transmembrane region" description="Helical" evidence="1">
    <location>
        <begin position="40"/>
        <end position="58"/>
    </location>
</feature>
<dbReference type="EMBL" id="MLJW01000289">
    <property type="protein sequence ID" value="OIQ90493.1"/>
    <property type="molecule type" value="Genomic_DNA"/>
</dbReference>
<protein>
    <submittedName>
        <fullName evidence="2">Uncharacterized protein</fullName>
    </submittedName>
</protein>
<dbReference type="PANTHER" id="PTHR34351">
    <property type="entry name" value="SLR1927 PROTEIN-RELATED"/>
    <property type="match status" value="1"/>
</dbReference>
<gene>
    <name evidence="2" type="ORF">GALL_275730</name>
</gene>
<dbReference type="AlphaFoldDB" id="A0A1J5RR04"/>
<keyword evidence="1" id="KW-1133">Transmembrane helix</keyword>
<organism evidence="2">
    <name type="scientific">mine drainage metagenome</name>
    <dbReference type="NCBI Taxonomy" id="410659"/>
    <lineage>
        <taxon>unclassified sequences</taxon>
        <taxon>metagenomes</taxon>
        <taxon>ecological metagenomes</taxon>
    </lineage>
</organism>
<reference evidence="2" key="1">
    <citation type="submission" date="2016-10" db="EMBL/GenBank/DDBJ databases">
        <title>Sequence of Gallionella enrichment culture.</title>
        <authorList>
            <person name="Poehlein A."/>
            <person name="Muehling M."/>
            <person name="Daniel R."/>
        </authorList>
    </citation>
    <scope>NUCLEOTIDE SEQUENCE</scope>
</reference>